<evidence type="ECO:0000313" key="3">
    <source>
        <dbReference type="Proteomes" id="UP001215598"/>
    </source>
</evidence>
<dbReference type="Gene3D" id="3.80.10.10">
    <property type="entry name" value="Ribonuclease Inhibitor"/>
    <property type="match status" value="1"/>
</dbReference>
<protein>
    <recommendedName>
        <fullName evidence="4">F-box domain-containing protein</fullName>
    </recommendedName>
</protein>
<accession>A0AAD7I4S3</accession>
<dbReference type="AlphaFoldDB" id="A0AAD7I4S3"/>
<comment type="caution">
    <text evidence="2">The sequence shown here is derived from an EMBL/GenBank/DDBJ whole genome shotgun (WGS) entry which is preliminary data.</text>
</comment>
<keyword evidence="3" id="KW-1185">Reference proteome</keyword>
<sequence length="289" mass="32374">MHLVLEILEIAEMVCCHLRPQDHCAGRTLAALAATCRIWQEPALDALWETQDSLVPILSCMPQDLFNVRPHLCSSELPLRMVRSLTLADWERPSLYYHRVKDLYTSFDSKMAEIYPILNLRLSPTALFPNLRRLYWDSDSEAEFPYICIFLTPTLSEIAFSHTPSVTNCSLLSTLGRTCPHLTEVDITLTDDADESDDSVKAVSLFVCSLPYLESVSVPRLDWAALKHIRQSHRLTLLSISTLPGCVHSFGIHLRRPSKSPAGVGGFARDTSPAPDGQPRQLGVHQRGI</sequence>
<evidence type="ECO:0000313" key="2">
    <source>
        <dbReference type="EMBL" id="KAJ7733949.1"/>
    </source>
</evidence>
<gene>
    <name evidence="2" type="ORF">B0H16DRAFT_1426470</name>
</gene>
<name>A0AAD7I4S3_9AGAR</name>
<dbReference type="InterPro" id="IPR032675">
    <property type="entry name" value="LRR_dom_sf"/>
</dbReference>
<evidence type="ECO:0008006" key="4">
    <source>
        <dbReference type="Google" id="ProtNLM"/>
    </source>
</evidence>
<dbReference type="Proteomes" id="UP001215598">
    <property type="component" value="Unassembled WGS sequence"/>
</dbReference>
<reference evidence="2" key="1">
    <citation type="submission" date="2023-03" db="EMBL/GenBank/DDBJ databases">
        <title>Massive genome expansion in bonnet fungi (Mycena s.s.) driven by repeated elements and novel gene families across ecological guilds.</title>
        <authorList>
            <consortium name="Lawrence Berkeley National Laboratory"/>
            <person name="Harder C.B."/>
            <person name="Miyauchi S."/>
            <person name="Viragh M."/>
            <person name="Kuo A."/>
            <person name="Thoen E."/>
            <person name="Andreopoulos B."/>
            <person name="Lu D."/>
            <person name="Skrede I."/>
            <person name="Drula E."/>
            <person name="Henrissat B."/>
            <person name="Morin E."/>
            <person name="Kohler A."/>
            <person name="Barry K."/>
            <person name="LaButti K."/>
            <person name="Morin E."/>
            <person name="Salamov A."/>
            <person name="Lipzen A."/>
            <person name="Mereny Z."/>
            <person name="Hegedus B."/>
            <person name="Baldrian P."/>
            <person name="Stursova M."/>
            <person name="Weitz H."/>
            <person name="Taylor A."/>
            <person name="Grigoriev I.V."/>
            <person name="Nagy L.G."/>
            <person name="Martin F."/>
            <person name="Kauserud H."/>
        </authorList>
    </citation>
    <scope>NUCLEOTIDE SEQUENCE</scope>
    <source>
        <strain evidence="2">CBHHK182m</strain>
    </source>
</reference>
<feature type="region of interest" description="Disordered" evidence="1">
    <location>
        <begin position="259"/>
        <end position="289"/>
    </location>
</feature>
<evidence type="ECO:0000256" key="1">
    <source>
        <dbReference type="SAM" id="MobiDB-lite"/>
    </source>
</evidence>
<dbReference type="EMBL" id="JARKIB010000135">
    <property type="protein sequence ID" value="KAJ7733949.1"/>
    <property type="molecule type" value="Genomic_DNA"/>
</dbReference>
<proteinExistence type="predicted"/>
<organism evidence="2 3">
    <name type="scientific">Mycena metata</name>
    <dbReference type="NCBI Taxonomy" id="1033252"/>
    <lineage>
        <taxon>Eukaryota</taxon>
        <taxon>Fungi</taxon>
        <taxon>Dikarya</taxon>
        <taxon>Basidiomycota</taxon>
        <taxon>Agaricomycotina</taxon>
        <taxon>Agaricomycetes</taxon>
        <taxon>Agaricomycetidae</taxon>
        <taxon>Agaricales</taxon>
        <taxon>Marasmiineae</taxon>
        <taxon>Mycenaceae</taxon>
        <taxon>Mycena</taxon>
    </lineage>
</organism>